<dbReference type="EMBL" id="JACDZE010000001">
    <property type="protein sequence ID" value="MBA5628799.1"/>
    <property type="molecule type" value="Genomic_DNA"/>
</dbReference>
<dbReference type="SUPFAM" id="SSF46785">
    <property type="entry name" value="Winged helix' DNA-binding domain"/>
    <property type="match status" value="1"/>
</dbReference>
<evidence type="ECO:0000256" key="5">
    <source>
        <dbReference type="ARBA" id="ARBA00023125"/>
    </source>
</evidence>
<feature type="binding site" evidence="7">
    <location>
        <position position="95"/>
    </location>
    <ligand>
        <name>Zn(2+)</name>
        <dbReference type="ChEBI" id="CHEBI:29105"/>
    </ligand>
</feature>
<keyword evidence="2" id="KW-0678">Repressor</keyword>
<dbReference type="InterPro" id="IPR036390">
    <property type="entry name" value="WH_DNA-bd_sf"/>
</dbReference>
<dbReference type="GO" id="GO:0000976">
    <property type="term" value="F:transcription cis-regulatory region binding"/>
    <property type="evidence" value="ECO:0007669"/>
    <property type="project" value="TreeGrafter"/>
</dbReference>
<sequence>MQDLEKKLKARKIHPTAMRLLVLKELQNSEHAVSLNELENLFEQADKTTLYRTLKTFEKNKLVHSIEDGTGSVKYALCDETCECLPEETHIHFHCTNCGHTFCMKEVSLPKIQLPKKFKAEESSLVVKGLCDKCNA</sequence>
<dbReference type="GO" id="GO:0045892">
    <property type="term" value="P:negative regulation of DNA-templated transcription"/>
    <property type="evidence" value="ECO:0007669"/>
    <property type="project" value="TreeGrafter"/>
</dbReference>
<reference evidence="8 9" key="1">
    <citation type="submission" date="2020-07" db="EMBL/GenBank/DDBJ databases">
        <title>Moheibacter lacus sp. nov., a member of the family Flavobacteriaceae isolated from freshwater lake sediment.</title>
        <authorList>
            <person name="Liu Y."/>
        </authorList>
    </citation>
    <scope>NUCLEOTIDE SEQUENCE [LARGE SCALE GENOMIC DNA]</scope>
    <source>
        <strain evidence="8 9">BDHS18</strain>
    </source>
</reference>
<keyword evidence="5" id="KW-0238">DNA-binding</keyword>
<dbReference type="InterPro" id="IPR002481">
    <property type="entry name" value="FUR"/>
</dbReference>
<evidence type="ECO:0000256" key="2">
    <source>
        <dbReference type="ARBA" id="ARBA00022491"/>
    </source>
</evidence>
<keyword evidence="4" id="KW-0805">Transcription regulation</keyword>
<dbReference type="GO" id="GO:1900376">
    <property type="term" value="P:regulation of secondary metabolite biosynthetic process"/>
    <property type="evidence" value="ECO:0007669"/>
    <property type="project" value="TreeGrafter"/>
</dbReference>
<feature type="binding site" evidence="7">
    <location>
        <position position="98"/>
    </location>
    <ligand>
        <name>Zn(2+)</name>
        <dbReference type="ChEBI" id="CHEBI:29105"/>
    </ligand>
</feature>
<evidence type="ECO:0000256" key="1">
    <source>
        <dbReference type="ARBA" id="ARBA00007957"/>
    </source>
</evidence>
<dbReference type="Gene3D" id="3.30.1490.190">
    <property type="match status" value="1"/>
</dbReference>
<evidence type="ECO:0000256" key="3">
    <source>
        <dbReference type="ARBA" id="ARBA00022833"/>
    </source>
</evidence>
<dbReference type="AlphaFoldDB" id="A0A838ZS19"/>
<protein>
    <submittedName>
        <fullName evidence="8">Transcriptional repressor</fullName>
    </submittedName>
</protein>
<comment type="caution">
    <text evidence="8">The sequence shown here is derived from an EMBL/GenBank/DDBJ whole genome shotgun (WGS) entry which is preliminary data.</text>
</comment>
<evidence type="ECO:0000256" key="6">
    <source>
        <dbReference type="ARBA" id="ARBA00023163"/>
    </source>
</evidence>
<dbReference type="Gene3D" id="1.10.10.10">
    <property type="entry name" value="Winged helix-like DNA-binding domain superfamily/Winged helix DNA-binding domain"/>
    <property type="match status" value="1"/>
</dbReference>
<evidence type="ECO:0000256" key="4">
    <source>
        <dbReference type="ARBA" id="ARBA00023015"/>
    </source>
</evidence>
<dbReference type="InterPro" id="IPR036388">
    <property type="entry name" value="WH-like_DNA-bd_sf"/>
</dbReference>
<dbReference type="InterPro" id="IPR043135">
    <property type="entry name" value="Fur_C"/>
</dbReference>
<dbReference type="GO" id="GO:0008270">
    <property type="term" value="F:zinc ion binding"/>
    <property type="evidence" value="ECO:0007669"/>
    <property type="project" value="TreeGrafter"/>
</dbReference>
<keyword evidence="3 7" id="KW-0862">Zinc</keyword>
<comment type="similarity">
    <text evidence="1">Belongs to the Fur family.</text>
</comment>
<dbReference type="PANTHER" id="PTHR33202">
    <property type="entry name" value="ZINC UPTAKE REGULATION PROTEIN"/>
    <property type="match status" value="1"/>
</dbReference>
<gene>
    <name evidence="8" type="ORF">HU137_03320</name>
</gene>
<feature type="binding site" evidence="7">
    <location>
        <position position="131"/>
    </location>
    <ligand>
        <name>Zn(2+)</name>
        <dbReference type="ChEBI" id="CHEBI:29105"/>
    </ligand>
</feature>
<keyword evidence="6" id="KW-0804">Transcription</keyword>
<proteinExistence type="inferred from homology"/>
<name>A0A838ZS19_9FLAO</name>
<organism evidence="8 9">
    <name type="scientific">Moheibacter lacus</name>
    <dbReference type="NCBI Taxonomy" id="2745851"/>
    <lineage>
        <taxon>Bacteria</taxon>
        <taxon>Pseudomonadati</taxon>
        <taxon>Bacteroidota</taxon>
        <taxon>Flavobacteriia</taxon>
        <taxon>Flavobacteriales</taxon>
        <taxon>Weeksellaceae</taxon>
        <taxon>Moheibacter</taxon>
    </lineage>
</organism>
<feature type="binding site" evidence="7">
    <location>
        <position position="134"/>
    </location>
    <ligand>
        <name>Zn(2+)</name>
        <dbReference type="ChEBI" id="CHEBI:29105"/>
    </ligand>
</feature>
<accession>A0A838ZS19</accession>
<dbReference type="RefSeq" id="WP_182042383.1">
    <property type="nucleotide sequence ID" value="NZ_JACDZE010000001.1"/>
</dbReference>
<evidence type="ECO:0000256" key="7">
    <source>
        <dbReference type="PIRSR" id="PIRSR602481-1"/>
    </source>
</evidence>
<evidence type="ECO:0000313" key="9">
    <source>
        <dbReference type="Proteomes" id="UP000552241"/>
    </source>
</evidence>
<dbReference type="Pfam" id="PF01475">
    <property type="entry name" value="FUR"/>
    <property type="match status" value="1"/>
</dbReference>
<dbReference type="PANTHER" id="PTHR33202:SF22">
    <property type="entry name" value="HYDROGEN PEROXIDE SENSITIVE REPRESSOR"/>
    <property type="match status" value="1"/>
</dbReference>
<dbReference type="Proteomes" id="UP000552241">
    <property type="component" value="Unassembled WGS sequence"/>
</dbReference>
<evidence type="ECO:0000313" key="8">
    <source>
        <dbReference type="EMBL" id="MBA5628799.1"/>
    </source>
</evidence>
<dbReference type="GO" id="GO:0003700">
    <property type="term" value="F:DNA-binding transcription factor activity"/>
    <property type="evidence" value="ECO:0007669"/>
    <property type="project" value="InterPro"/>
</dbReference>
<keyword evidence="9" id="KW-1185">Reference proteome</keyword>
<keyword evidence="7" id="KW-0479">Metal-binding</keyword>
<comment type="cofactor">
    <cofactor evidence="7">
        <name>Zn(2+)</name>
        <dbReference type="ChEBI" id="CHEBI:29105"/>
    </cofactor>
    <text evidence="7">Binds 1 zinc ion per subunit.</text>
</comment>